<keyword evidence="1" id="KW-0812">Transmembrane</keyword>
<dbReference type="EMBL" id="JANCLT010000003">
    <property type="protein sequence ID" value="MCP8968446.1"/>
    <property type="molecule type" value="Genomic_DNA"/>
</dbReference>
<keyword evidence="1" id="KW-0472">Membrane</keyword>
<sequence length="57" mass="7090">MVDKKKYWTLLLPTFVICAVLLYYLPKGDKQDILLVPFVFWMMYYAWCYLEEHRKKH</sequence>
<dbReference type="Proteomes" id="UP001156102">
    <property type="component" value="Unassembled WGS sequence"/>
</dbReference>
<dbReference type="AlphaFoldDB" id="A0AA41XAG9"/>
<comment type="caution">
    <text evidence="2">The sequence shown here is derived from an EMBL/GenBank/DDBJ whole genome shotgun (WGS) entry which is preliminary data.</text>
</comment>
<evidence type="ECO:0000313" key="3">
    <source>
        <dbReference type="Proteomes" id="UP001156102"/>
    </source>
</evidence>
<dbReference type="RefSeq" id="WP_254758357.1">
    <property type="nucleotide sequence ID" value="NZ_JANCLT010000003.1"/>
</dbReference>
<accession>A0AA41XAG9</accession>
<feature type="transmembrane region" description="Helical" evidence="1">
    <location>
        <begin position="7"/>
        <end position="25"/>
    </location>
</feature>
<name>A0AA41XAG9_9BACI</name>
<organism evidence="2 3">
    <name type="scientific">Ectobacillus ponti</name>
    <dbReference type="NCBI Taxonomy" id="2961894"/>
    <lineage>
        <taxon>Bacteria</taxon>
        <taxon>Bacillati</taxon>
        <taxon>Bacillota</taxon>
        <taxon>Bacilli</taxon>
        <taxon>Bacillales</taxon>
        <taxon>Bacillaceae</taxon>
        <taxon>Ectobacillus</taxon>
    </lineage>
</organism>
<evidence type="ECO:0000256" key="1">
    <source>
        <dbReference type="SAM" id="Phobius"/>
    </source>
</evidence>
<evidence type="ECO:0000313" key="2">
    <source>
        <dbReference type="EMBL" id="MCP8968446.1"/>
    </source>
</evidence>
<feature type="transmembrane region" description="Helical" evidence="1">
    <location>
        <begin position="31"/>
        <end position="50"/>
    </location>
</feature>
<proteinExistence type="predicted"/>
<protein>
    <submittedName>
        <fullName evidence="2">Uncharacterized protein</fullName>
    </submittedName>
</protein>
<gene>
    <name evidence="2" type="ORF">NK662_07800</name>
</gene>
<keyword evidence="3" id="KW-1185">Reference proteome</keyword>
<reference evidence="2" key="1">
    <citation type="submission" date="2022-07" db="EMBL/GenBank/DDBJ databases">
        <authorList>
            <person name="Li W.-J."/>
            <person name="Deng Q.-Q."/>
        </authorList>
    </citation>
    <scope>NUCLEOTIDE SEQUENCE</scope>
    <source>
        <strain evidence="2">SYSU M60031</strain>
    </source>
</reference>
<keyword evidence="1" id="KW-1133">Transmembrane helix</keyword>